<evidence type="ECO:0000313" key="1">
    <source>
        <dbReference type="EMBL" id="CEK26877.1"/>
    </source>
</evidence>
<dbReference type="EMBL" id="LN681231">
    <property type="protein sequence ID" value="CEK26877.1"/>
    <property type="molecule type" value="Genomic_DNA"/>
</dbReference>
<reference evidence="2 3" key="2">
    <citation type="submission" date="2018-06" db="EMBL/GenBank/DDBJ databases">
        <authorList>
            <consortium name="Pathogen Informatics"/>
            <person name="Doyle S."/>
        </authorList>
    </citation>
    <scope>NUCLEOTIDE SEQUENCE [LARGE SCALE GENOMIC DNA]</scope>
    <source>
        <strain evidence="2 3">NCTC10476</strain>
    </source>
</reference>
<gene>
    <name evidence="1" type="ORF">CSF007_5550</name>
    <name evidence="2" type="ORF">NCTC10476_01005</name>
</gene>
<protein>
    <submittedName>
        <fullName evidence="2">Uncharacterized protein</fullName>
    </submittedName>
</protein>
<accession>A0A085U611</accession>
<reference evidence="1" key="1">
    <citation type="journal article" date="2015" name="Genome Announc.">
        <title>Complete Genome Sequence of Yersinia ruckeri Strain CSF007-82, Etiologic Agent of Red Mouth Disease in Salmonid Fish.</title>
        <authorList>
            <person name="Nelson M.C."/>
            <person name="LaPatra S.E."/>
            <person name="Welch T.J."/>
            <person name="Graf J."/>
        </authorList>
    </citation>
    <scope>NUCLEOTIDE SEQUENCE</scope>
    <source>
        <strain evidence="1">CSF007-82</strain>
    </source>
</reference>
<sequence>MVSAVDASPRLIYLCDATQKNRFFAEWLLYMIQMVNT</sequence>
<dbReference type="EMBL" id="UHJG01000001">
    <property type="protein sequence ID" value="SUP99755.1"/>
    <property type="molecule type" value="Genomic_DNA"/>
</dbReference>
<name>A0A085U611_YERRU</name>
<proteinExistence type="predicted"/>
<dbReference type="Proteomes" id="UP000255169">
    <property type="component" value="Unassembled WGS sequence"/>
</dbReference>
<organism evidence="2 3">
    <name type="scientific">Yersinia ruckeri</name>
    <dbReference type="NCBI Taxonomy" id="29486"/>
    <lineage>
        <taxon>Bacteria</taxon>
        <taxon>Pseudomonadati</taxon>
        <taxon>Pseudomonadota</taxon>
        <taxon>Gammaproteobacteria</taxon>
        <taxon>Enterobacterales</taxon>
        <taxon>Yersiniaceae</taxon>
        <taxon>Yersinia</taxon>
    </lineage>
</organism>
<dbReference type="AlphaFoldDB" id="A0A085U611"/>
<evidence type="ECO:0000313" key="2">
    <source>
        <dbReference type="EMBL" id="SUP99755.1"/>
    </source>
</evidence>
<dbReference type="PATRIC" id="fig|29486.44.peg.2154"/>
<evidence type="ECO:0000313" key="3">
    <source>
        <dbReference type="Proteomes" id="UP000255169"/>
    </source>
</evidence>
<keyword evidence="3" id="KW-1185">Reference proteome</keyword>